<dbReference type="InterPro" id="IPR005148">
    <property type="entry name" value="Arg-tRNA-synth_N"/>
</dbReference>
<dbReference type="GO" id="GO:0006420">
    <property type="term" value="P:arginyl-tRNA aminoacylation"/>
    <property type="evidence" value="ECO:0007669"/>
    <property type="project" value="UniProtKB-UniRule"/>
</dbReference>
<protein>
    <recommendedName>
        <fullName evidence="9">Arginine--tRNA ligase</fullName>
        <ecNumber evidence="9">6.1.1.19</ecNumber>
    </recommendedName>
    <alternativeName>
        <fullName evidence="9">Arginyl-tRNA synthetase</fullName>
        <shortName evidence="9">ArgRS</shortName>
    </alternativeName>
</protein>
<keyword evidence="5 9" id="KW-0067">ATP-binding</keyword>
<dbReference type="GO" id="GO:0004814">
    <property type="term" value="F:arginine-tRNA ligase activity"/>
    <property type="evidence" value="ECO:0007669"/>
    <property type="project" value="UniProtKB-UniRule"/>
</dbReference>
<dbReference type="AlphaFoldDB" id="A0A286H1F4"/>
<keyword evidence="7 9" id="KW-0030">Aminoacyl-tRNA synthetase</keyword>
<dbReference type="SUPFAM" id="SSF47323">
    <property type="entry name" value="Anticodon-binding domain of a subclass of class I aminoacyl-tRNA synthetases"/>
    <property type="match status" value="1"/>
</dbReference>
<evidence type="ECO:0000259" key="12">
    <source>
        <dbReference type="SMART" id="SM01016"/>
    </source>
</evidence>
<evidence type="ECO:0000256" key="2">
    <source>
        <dbReference type="ARBA" id="ARBA00022490"/>
    </source>
</evidence>
<evidence type="ECO:0000256" key="5">
    <source>
        <dbReference type="ARBA" id="ARBA00022840"/>
    </source>
</evidence>
<comment type="subunit">
    <text evidence="9">Monomer.</text>
</comment>
<evidence type="ECO:0000313" key="14">
    <source>
        <dbReference type="Proteomes" id="UP000219621"/>
    </source>
</evidence>
<accession>A0A286H1F4</accession>
<dbReference type="NCBIfam" id="TIGR00456">
    <property type="entry name" value="argS"/>
    <property type="match status" value="1"/>
</dbReference>
<dbReference type="Gene3D" id="3.30.1360.70">
    <property type="entry name" value="Arginyl tRNA synthetase N-terminal domain"/>
    <property type="match status" value="1"/>
</dbReference>
<feature type="short sequence motif" description="'HIGH' region" evidence="9">
    <location>
        <begin position="131"/>
        <end position="141"/>
    </location>
</feature>
<dbReference type="InterPro" id="IPR009080">
    <property type="entry name" value="tRNAsynth_Ia_anticodon-bd"/>
</dbReference>
<dbReference type="PANTHER" id="PTHR11956:SF5">
    <property type="entry name" value="ARGININE--TRNA LIGASE, CYTOPLASMIC"/>
    <property type="match status" value="1"/>
</dbReference>
<evidence type="ECO:0000256" key="3">
    <source>
        <dbReference type="ARBA" id="ARBA00022598"/>
    </source>
</evidence>
<dbReference type="Gene3D" id="1.10.730.10">
    <property type="entry name" value="Isoleucyl-tRNA Synthetase, Domain 1"/>
    <property type="match status" value="1"/>
</dbReference>
<evidence type="ECO:0000256" key="6">
    <source>
        <dbReference type="ARBA" id="ARBA00022917"/>
    </source>
</evidence>
<evidence type="ECO:0000256" key="1">
    <source>
        <dbReference type="ARBA" id="ARBA00005594"/>
    </source>
</evidence>
<name>A0A286H1F4_9PROT</name>
<keyword evidence="14" id="KW-1185">Reference proteome</keyword>
<dbReference type="CDD" id="cd00671">
    <property type="entry name" value="ArgRS_core"/>
    <property type="match status" value="1"/>
</dbReference>
<dbReference type="SMART" id="SM00836">
    <property type="entry name" value="DALR_1"/>
    <property type="match status" value="1"/>
</dbReference>
<dbReference type="Gene3D" id="3.40.50.620">
    <property type="entry name" value="HUPs"/>
    <property type="match status" value="1"/>
</dbReference>
<organism evidence="13 14">
    <name type="scientific">Caenispirillum bisanense</name>
    <dbReference type="NCBI Taxonomy" id="414052"/>
    <lineage>
        <taxon>Bacteria</taxon>
        <taxon>Pseudomonadati</taxon>
        <taxon>Pseudomonadota</taxon>
        <taxon>Alphaproteobacteria</taxon>
        <taxon>Rhodospirillales</taxon>
        <taxon>Novispirillaceae</taxon>
        <taxon>Caenispirillum</taxon>
    </lineage>
</organism>
<dbReference type="InterPro" id="IPR001412">
    <property type="entry name" value="aa-tRNA-synth_I_CS"/>
</dbReference>
<dbReference type="SUPFAM" id="SSF52374">
    <property type="entry name" value="Nucleotidylyl transferase"/>
    <property type="match status" value="1"/>
</dbReference>
<dbReference type="PROSITE" id="PS00178">
    <property type="entry name" value="AA_TRNA_LIGASE_I"/>
    <property type="match status" value="1"/>
</dbReference>
<dbReference type="Pfam" id="PF05746">
    <property type="entry name" value="DALR_1"/>
    <property type="match status" value="1"/>
</dbReference>
<keyword evidence="6 9" id="KW-0648">Protein biosynthesis</keyword>
<gene>
    <name evidence="9" type="primary">argS</name>
    <name evidence="13" type="ORF">SAMN05421508_11635</name>
</gene>
<dbReference type="SUPFAM" id="SSF55190">
    <property type="entry name" value="Arginyl-tRNA synthetase (ArgRS), N-terminal 'additional' domain"/>
    <property type="match status" value="1"/>
</dbReference>
<evidence type="ECO:0000313" key="13">
    <source>
        <dbReference type="EMBL" id="SOE01134.1"/>
    </source>
</evidence>
<dbReference type="InterPro" id="IPR036695">
    <property type="entry name" value="Arg-tRNA-synth_N_sf"/>
</dbReference>
<dbReference type="PANTHER" id="PTHR11956">
    <property type="entry name" value="ARGINYL-TRNA SYNTHETASE"/>
    <property type="match status" value="1"/>
</dbReference>
<comment type="subcellular location">
    <subcellularLocation>
        <location evidence="9">Cytoplasm</location>
    </subcellularLocation>
</comment>
<evidence type="ECO:0000256" key="9">
    <source>
        <dbReference type="HAMAP-Rule" id="MF_00123"/>
    </source>
</evidence>
<feature type="domain" description="DALR anticodon binding" evidence="11">
    <location>
        <begin position="466"/>
        <end position="598"/>
    </location>
</feature>
<proteinExistence type="inferred from homology"/>
<comment type="similarity">
    <text evidence="1 9 10">Belongs to the class-I aminoacyl-tRNA synthetase family.</text>
</comment>
<keyword evidence="3 9" id="KW-0436">Ligase</keyword>
<dbReference type="RefSeq" id="WP_097281519.1">
    <property type="nucleotide sequence ID" value="NZ_OCNJ01000016.1"/>
</dbReference>
<dbReference type="Pfam" id="PF00750">
    <property type="entry name" value="tRNA-synt_1d"/>
    <property type="match status" value="1"/>
</dbReference>
<dbReference type="GO" id="GO:0005737">
    <property type="term" value="C:cytoplasm"/>
    <property type="evidence" value="ECO:0007669"/>
    <property type="project" value="UniProtKB-SubCell"/>
</dbReference>
<dbReference type="HAMAP" id="MF_00123">
    <property type="entry name" value="Arg_tRNA_synth"/>
    <property type="match status" value="1"/>
</dbReference>
<dbReference type="InterPro" id="IPR001278">
    <property type="entry name" value="Arg-tRNA-ligase"/>
</dbReference>
<comment type="catalytic activity">
    <reaction evidence="8 9">
        <text>tRNA(Arg) + L-arginine + ATP = L-arginyl-tRNA(Arg) + AMP + diphosphate</text>
        <dbReference type="Rhea" id="RHEA:20301"/>
        <dbReference type="Rhea" id="RHEA-COMP:9658"/>
        <dbReference type="Rhea" id="RHEA-COMP:9673"/>
        <dbReference type="ChEBI" id="CHEBI:30616"/>
        <dbReference type="ChEBI" id="CHEBI:32682"/>
        <dbReference type="ChEBI" id="CHEBI:33019"/>
        <dbReference type="ChEBI" id="CHEBI:78442"/>
        <dbReference type="ChEBI" id="CHEBI:78513"/>
        <dbReference type="ChEBI" id="CHEBI:456215"/>
        <dbReference type="EC" id="6.1.1.19"/>
    </reaction>
</comment>
<evidence type="ECO:0000256" key="8">
    <source>
        <dbReference type="ARBA" id="ARBA00049339"/>
    </source>
</evidence>
<dbReference type="GO" id="GO:0005524">
    <property type="term" value="F:ATP binding"/>
    <property type="evidence" value="ECO:0007669"/>
    <property type="project" value="UniProtKB-UniRule"/>
</dbReference>
<keyword evidence="4 9" id="KW-0547">Nucleotide-binding</keyword>
<feature type="domain" description="Arginyl tRNA synthetase N-terminal" evidence="12">
    <location>
        <begin position="5"/>
        <end position="94"/>
    </location>
</feature>
<dbReference type="SMART" id="SM01016">
    <property type="entry name" value="Arg_tRNA_synt_N"/>
    <property type="match status" value="1"/>
</dbReference>
<keyword evidence="2 9" id="KW-0963">Cytoplasm</keyword>
<evidence type="ECO:0000256" key="4">
    <source>
        <dbReference type="ARBA" id="ARBA00022741"/>
    </source>
</evidence>
<evidence type="ECO:0000256" key="7">
    <source>
        <dbReference type="ARBA" id="ARBA00023146"/>
    </source>
</evidence>
<evidence type="ECO:0000256" key="10">
    <source>
        <dbReference type="RuleBase" id="RU363038"/>
    </source>
</evidence>
<dbReference type="InterPro" id="IPR008909">
    <property type="entry name" value="DALR_anticod-bd"/>
</dbReference>
<dbReference type="Pfam" id="PF03485">
    <property type="entry name" value="Arg_tRNA_synt_N"/>
    <property type="match status" value="1"/>
</dbReference>
<dbReference type="PRINTS" id="PR01038">
    <property type="entry name" value="TRNASYNTHARG"/>
</dbReference>
<dbReference type="EC" id="6.1.1.19" evidence="9"/>
<dbReference type="InterPro" id="IPR035684">
    <property type="entry name" value="ArgRS_core"/>
</dbReference>
<dbReference type="Proteomes" id="UP000219621">
    <property type="component" value="Unassembled WGS sequence"/>
</dbReference>
<dbReference type="OrthoDB" id="9803211at2"/>
<evidence type="ECO:0000259" key="11">
    <source>
        <dbReference type="SMART" id="SM00836"/>
    </source>
</evidence>
<sequence>MNLFNVYKDHIVAALEALVGAGTLPAGLDFSRVTAEPPRDASHGDIATNAAMVLSKPAGLKPRDLADALVARLATVPGVTEASVAGPGFINLRLDEGVWRGVLREVLRQGVRFGDSTMGSGHKVNVEYVSANPTGPMHVGHGRGAVVGDALALLLTKAGYEVCKEYYINDAGAQVDKLADALYARYLVACGRETQAQFDAKLAAKEIEYGGDYLVPPAEKLAARDGAKWADVAEDEWRPALRAFGIDEMMALIREDLAVLGVHHDVFTSEKGLVDAGTVQSVLDDLKARGLIYEGVLEPPKGKLPDDWEPRPQTLFKATDFGDEVDRALMKSDGSFTYFASDIAYHRDKYLRGYRTLIDVWGADHGGYVKRVAAAVKAVSAGEATLDVKLCQLVKLMDNGEPVKMSKRAGTFITLREVVDELNERSGGKGKDLVRFIILTRKNDAPLEFDYSKVLEQSKDNPVFYVQYAHARARSVLRHAAADMFDDATVTAEALAGAPVERLVDPDEMALIRTLAGWPRLLESAAEAHEPHRVAYYLNDVAAGFHGLWNKGKDHTELRFLLPEDRELSLARLALVQGVATVIASGLAVFGVDPVEEMR</sequence>
<reference evidence="13 14" key="1">
    <citation type="submission" date="2017-09" db="EMBL/GenBank/DDBJ databases">
        <authorList>
            <person name="Ehlers B."/>
            <person name="Leendertz F.H."/>
        </authorList>
    </citation>
    <scope>NUCLEOTIDE SEQUENCE [LARGE SCALE GENOMIC DNA]</scope>
    <source>
        <strain evidence="13 14">USBA 140</strain>
    </source>
</reference>
<dbReference type="EMBL" id="OCNJ01000016">
    <property type="protein sequence ID" value="SOE01134.1"/>
    <property type="molecule type" value="Genomic_DNA"/>
</dbReference>
<dbReference type="InterPro" id="IPR014729">
    <property type="entry name" value="Rossmann-like_a/b/a_fold"/>
</dbReference>